<accession>A0A6A5W1U7</accession>
<sequence>MASVGHWKATWYGRNWAHMQFSRLCYWFPTLAKFYVEYHFKLQKREQYEHDWKKAVRNGNQSDEEEAEKNLAKWHAEFRHFGGMVDDKRATMFNWGFDPADIVGAKIIMYYGRRDTNTPREGSKAPMASLRNAKLTFKKCEGEDHASVQARYSYEFFRALKRAGRRR</sequence>
<dbReference type="AlphaFoldDB" id="A0A6A5W1U7"/>
<dbReference type="Proteomes" id="UP000799779">
    <property type="component" value="Unassembled WGS sequence"/>
</dbReference>
<evidence type="ECO:0000313" key="2">
    <source>
        <dbReference type="Proteomes" id="UP000799779"/>
    </source>
</evidence>
<protein>
    <submittedName>
        <fullName evidence="1">Uncharacterized protein</fullName>
    </submittedName>
</protein>
<dbReference type="SUPFAM" id="SSF53474">
    <property type="entry name" value="alpha/beta-Hydrolases"/>
    <property type="match status" value="1"/>
</dbReference>
<keyword evidence="2" id="KW-1185">Reference proteome</keyword>
<dbReference type="EMBL" id="ML977634">
    <property type="protein sequence ID" value="KAF1995690.1"/>
    <property type="molecule type" value="Genomic_DNA"/>
</dbReference>
<gene>
    <name evidence="1" type="ORF">P154DRAFT_334153</name>
</gene>
<proteinExistence type="predicted"/>
<evidence type="ECO:0000313" key="1">
    <source>
        <dbReference type="EMBL" id="KAF1995690.1"/>
    </source>
</evidence>
<organism evidence="1 2">
    <name type="scientific">Amniculicola lignicola CBS 123094</name>
    <dbReference type="NCBI Taxonomy" id="1392246"/>
    <lineage>
        <taxon>Eukaryota</taxon>
        <taxon>Fungi</taxon>
        <taxon>Dikarya</taxon>
        <taxon>Ascomycota</taxon>
        <taxon>Pezizomycotina</taxon>
        <taxon>Dothideomycetes</taxon>
        <taxon>Pleosporomycetidae</taxon>
        <taxon>Pleosporales</taxon>
        <taxon>Amniculicolaceae</taxon>
        <taxon>Amniculicola</taxon>
    </lineage>
</organism>
<dbReference type="InterPro" id="IPR029058">
    <property type="entry name" value="AB_hydrolase_fold"/>
</dbReference>
<reference evidence="1" key="1">
    <citation type="journal article" date="2020" name="Stud. Mycol.">
        <title>101 Dothideomycetes genomes: a test case for predicting lifestyles and emergence of pathogens.</title>
        <authorList>
            <person name="Haridas S."/>
            <person name="Albert R."/>
            <person name="Binder M."/>
            <person name="Bloem J."/>
            <person name="Labutti K."/>
            <person name="Salamov A."/>
            <person name="Andreopoulos B."/>
            <person name="Baker S."/>
            <person name="Barry K."/>
            <person name="Bills G."/>
            <person name="Bluhm B."/>
            <person name="Cannon C."/>
            <person name="Castanera R."/>
            <person name="Culley D."/>
            <person name="Daum C."/>
            <person name="Ezra D."/>
            <person name="Gonzalez J."/>
            <person name="Henrissat B."/>
            <person name="Kuo A."/>
            <person name="Liang C."/>
            <person name="Lipzen A."/>
            <person name="Lutzoni F."/>
            <person name="Magnuson J."/>
            <person name="Mondo S."/>
            <person name="Nolan M."/>
            <person name="Ohm R."/>
            <person name="Pangilinan J."/>
            <person name="Park H.-J."/>
            <person name="Ramirez L."/>
            <person name="Alfaro M."/>
            <person name="Sun H."/>
            <person name="Tritt A."/>
            <person name="Yoshinaga Y."/>
            <person name="Zwiers L.-H."/>
            <person name="Turgeon B."/>
            <person name="Goodwin S."/>
            <person name="Spatafora J."/>
            <person name="Crous P."/>
            <person name="Grigoriev I."/>
        </authorList>
    </citation>
    <scope>NUCLEOTIDE SEQUENCE</scope>
    <source>
        <strain evidence="1">CBS 123094</strain>
    </source>
</reference>
<name>A0A6A5W1U7_9PLEO</name>